<evidence type="ECO:0000313" key="2">
    <source>
        <dbReference type="EMBL" id="KAI3406555.2"/>
    </source>
</evidence>
<evidence type="ECO:0000313" key="3">
    <source>
        <dbReference type="Proteomes" id="UP001202479"/>
    </source>
</evidence>
<comment type="caution">
    <text evidence="2">The sequence shown here is derived from an EMBL/GenBank/DDBJ whole genome shotgun (WGS) entry which is preliminary data.</text>
</comment>
<sequence>MSIHIKNFDQVLNLKIKVTTLLDQEMIGVIYTYSSSNEILVLKTSNLRVSKDNKQVDPTSTYRVINTSIIKSIQVLPPFPSKKNNLKPYKRDEVSIKPINIQDLKKFVNNEILKLDGVEQPKKEQEKPISSLATEPRHIPQHNTTPGSSIASQLFEKLTTLYGVKNIKYGDQKRMEIIIHDEIKLIKPFTNTQKNIQFINDKQQSKHTQSLNRALKQFWLEIDNEKKGG</sequence>
<evidence type="ECO:0000256" key="1">
    <source>
        <dbReference type="SAM" id="MobiDB-lite"/>
    </source>
</evidence>
<dbReference type="AlphaFoldDB" id="A0AAI9T1X2"/>
<organism evidence="2 3">
    <name type="scientific">Candida oxycetoniae</name>
    <dbReference type="NCBI Taxonomy" id="497107"/>
    <lineage>
        <taxon>Eukaryota</taxon>
        <taxon>Fungi</taxon>
        <taxon>Dikarya</taxon>
        <taxon>Ascomycota</taxon>
        <taxon>Saccharomycotina</taxon>
        <taxon>Pichiomycetes</taxon>
        <taxon>Debaryomycetaceae</taxon>
        <taxon>Candida/Lodderomyces clade</taxon>
        <taxon>Candida</taxon>
    </lineage>
</organism>
<keyword evidence="3" id="KW-1185">Reference proteome</keyword>
<dbReference type="PIRSF" id="PIRSF007783">
    <property type="entry name" value="UCP007783_YHR121w"/>
    <property type="match status" value="1"/>
</dbReference>
<feature type="region of interest" description="Disordered" evidence="1">
    <location>
        <begin position="119"/>
        <end position="148"/>
    </location>
</feature>
<dbReference type="Proteomes" id="UP001202479">
    <property type="component" value="Unassembled WGS sequence"/>
</dbReference>
<name>A0AAI9T1X2_9ASCO</name>
<dbReference type="RefSeq" id="XP_049182300.1">
    <property type="nucleotide sequence ID" value="XM_049326623.1"/>
</dbReference>
<dbReference type="PANTHER" id="PTHR13542">
    <property type="entry name" value="LSM12 HOMOLOG"/>
    <property type="match status" value="1"/>
</dbReference>
<gene>
    <name evidence="2" type="ORF">KGF56_000687</name>
</gene>
<protein>
    <recommendedName>
        <fullName evidence="4">LSM12 anticodon-binding domain-containing protein</fullName>
    </recommendedName>
</protein>
<dbReference type="GeneID" id="73378304"/>
<accession>A0AAI9T1X2</accession>
<dbReference type="InterPro" id="IPR039683">
    <property type="entry name" value="Lsm12-like"/>
</dbReference>
<dbReference type="EMBL" id="JAHUZD010000023">
    <property type="protein sequence ID" value="KAI3406555.2"/>
    <property type="molecule type" value="Genomic_DNA"/>
</dbReference>
<dbReference type="InterPro" id="IPR016521">
    <property type="entry name" value="RNA-processing_Lsm12"/>
</dbReference>
<reference evidence="2" key="1">
    <citation type="journal article" date="2022" name="DNA Res.">
        <title>Genome analysis of five recently described species of the CUG-Ser clade uncovers Candida theae as a new hybrid lineage with pathogenic potential in the Candida parapsilosis species complex.</title>
        <authorList>
            <person name="Mixao V."/>
            <person name="Del Olmo V."/>
            <person name="Hegedusova E."/>
            <person name="Saus E."/>
            <person name="Pryszcz L."/>
            <person name="Cillingova A."/>
            <person name="Nosek J."/>
            <person name="Gabaldon T."/>
        </authorList>
    </citation>
    <scope>NUCLEOTIDE SEQUENCE</scope>
    <source>
        <strain evidence="2">CBS 10844</strain>
    </source>
</reference>
<evidence type="ECO:0008006" key="4">
    <source>
        <dbReference type="Google" id="ProtNLM"/>
    </source>
</evidence>
<proteinExistence type="predicted"/>